<evidence type="ECO:0000256" key="1">
    <source>
        <dbReference type="ARBA" id="ARBA00000142"/>
    </source>
</evidence>
<keyword evidence="5" id="KW-0949">S-adenosyl-L-methionine</keyword>
<evidence type="ECO:0000256" key="4">
    <source>
        <dbReference type="ARBA" id="ARBA00022679"/>
    </source>
</evidence>
<dbReference type="GO" id="GO:0008176">
    <property type="term" value="F:tRNA (guanine(46)-N7)-methyltransferase activity"/>
    <property type="evidence" value="ECO:0007669"/>
    <property type="project" value="UniProtKB-EC"/>
</dbReference>
<evidence type="ECO:0000256" key="6">
    <source>
        <dbReference type="ARBA" id="ARBA00022694"/>
    </source>
</evidence>
<accession>A0A6J5ZUM1</accession>
<name>A0A6J5ZUM1_9ZZZZ</name>
<gene>
    <name evidence="7" type="ORF">UFOPK3770_01298</name>
</gene>
<dbReference type="InterPro" id="IPR029063">
    <property type="entry name" value="SAM-dependent_MTases_sf"/>
</dbReference>
<evidence type="ECO:0000256" key="3">
    <source>
        <dbReference type="ARBA" id="ARBA00022603"/>
    </source>
</evidence>
<keyword evidence="3" id="KW-0489">Methyltransferase</keyword>
<organism evidence="7">
    <name type="scientific">freshwater metagenome</name>
    <dbReference type="NCBI Taxonomy" id="449393"/>
    <lineage>
        <taxon>unclassified sequences</taxon>
        <taxon>metagenomes</taxon>
        <taxon>ecological metagenomes</taxon>
    </lineage>
</organism>
<dbReference type="InterPro" id="IPR003358">
    <property type="entry name" value="tRNA_(Gua-N-7)_MeTrfase_Trmb"/>
</dbReference>
<dbReference type="SUPFAM" id="SSF53335">
    <property type="entry name" value="S-adenosyl-L-methionine-dependent methyltransferases"/>
    <property type="match status" value="1"/>
</dbReference>
<dbReference type="PROSITE" id="PS51625">
    <property type="entry name" value="SAM_MT_TRMB"/>
    <property type="match status" value="1"/>
</dbReference>
<evidence type="ECO:0000256" key="5">
    <source>
        <dbReference type="ARBA" id="ARBA00022691"/>
    </source>
</evidence>
<evidence type="ECO:0000256" key="2">
    <source>
        <dbReference type="ARBA" id="ARBA00011977"/>
    </source>
</evidence>
<keyword evidence="6" id="KW-0819">tRNA processing</keyword>
<proteinExistence type="inferred from homology"/>
<dbReference type="EC" id="2.1.1.33" evidence="2"/>
<keyword evidence="4" id="KW-0808">Transferase</keyword>
<dbReference type="EMBL" id="CAESAJ010000196">
    <property type="protein sequence ID" value="CAB4344490.1"/>
    <property type="molecule type" value="Genomic_DNA"/>
</dbReference>
<reference evidence="7" key="1">
    <citation type="submission" date="2020-05" db="EMBL/GenBank/DDBJ databases">
        <authorList>
            <person name="Chiriac C."/>
            <person name="Salcher M."/>
            <person name="Ghai R."/>
            <person name="Kavagutti S V."/>
        </authorList>
    </citation>
    <scope>NUCLEOTIDE SEQUENCE</scope>
</reference>
<protein>
    <recommendedName>
        <fullName evidence="2">tRNA (guanine(46)-N(7))-methyltransferase</fullName>
        <ecNumber evidence="2">2.1.1.33</ecNumber>
    </recommendedName>
</protein>
<dbReference type="GO" id="GO:0043527">
    <property type="term" value="C:tRNA methyltransferase complex"/>
    <property type="evidence" value="ECO:0007669"/>
    <property type="project" value="TreeGrafter"/>
</dbReference>
<dbReference type="CDD" id="cd02440">
    <property type="entry name" value="AdoMet_MTases"/>
    <property type="match status" value="1"/>
</dbReference>
<dbReference type="Gene3D" id="3.40.50.150">
    <property type="entry name" value="Vaccinia Virus protein VP39"/>
    <property type="match status" value="1"/>
</dbReference>
<sequence length="214" mass="24155">MPRRIRTFHARHGRLSSARIEAIERIVPEMTIHEIAEPVDLRLVFPERKVVIDFGCGMGHHTLALAAEGFAVLAIDVHTAGIARIASYAHEHNLSNVRVYLGDGQDVLDSLSDSSVDEVHVLFPDPWPKPRYHKRRLIHPEFLESVHRVLVAQGIMLIVTDDDSYASHISTVLKTKSDFAVNDAHKSTHVTRYHRRAESLGNTIHRFTLTALKD</sequence>
<dbReference type="HAMAP" id="MF_01057">
    <property type="entry name" value="tRNA_methyltr_TrmB"/>
    <property type="match status" value="1"/>
</dbReference>
<dbReference type="PANTHER" id="PTHR23417:SF14">
    <property type="entry name" value="PENTACOTRIPEPTIDE-REPEAT REGION OF PRORP DOMAIN-CONTAINING PROTEIN"/>
    <property type="match status" value="1"/>
</dbReference>
<dbReference type="InterPro" id="IPR055361">
    <property type="entry name" value="tRNA_methyltr_TrmB_bact"/>
</dbReference>
<evidence type="ECO:0000313" key="7">
    <source>
        <dbReference type="EMBL" id="CAB4344490.1"/>
    </source>
</evidence>
<comment type="catalytic activity">
    <reaction evidence="1">
        <text>guanosine(46) in tRNA + S-adenosyl-L-methionine = N(7)-methylguanosine(46) in tRNA + S-adenosyl-L-homocysteine</text>
        <dbReference type="Rhea" id="RHEA:42708"/>
        <dbReference type="Rhea" id="RHEA-COMP:10188"/>
        <dbReference type="Rhea" id="RHEA-COMP:10189"/>
        <dbReference type="ChEBI" id="CHEBI:57856"/>
        <dbReference type="ChEBI" id="CHEBI:59789"/>
        <dbReference type="ChEBI" id="CHEBI:74269"/>
        <dbReference type="ChEBI" id="CHEBI:74480"/>
        <dbReference type="EC" id="2.1.1.33"/>
    </reaction>
</comment>
<dbReference type="AlphaFoldDB" id="A0A6J5ZUM1"/>
<dbReference type="PANTHER" id="PTHR23417">
    <property type="entry name" value="3-DEOXY-D-MANNO-OCTULOSONIC-ACID TRANSFERASE/TRNA GUANINE-N 7 - -METHYLTRANSFERASE"/>
    <property type="match status" value="1"/>
</dbReference>
<dbReference type="Pfam" id="PF02390">
    <property type="entry name" value="Methyltransf_4"/>
    <property type="match status" value="1"/>
</dbReference>